<keyword evidence="2" id="KW-1003">Cell membrane</keyword>
<feature type="transmembrane region" description="Helical" evidence="6">
    <location>
        <begin position="48"/>
        <end position="67"/>
    </location>
</feature>
<dbReference type="GO" id="GO:0005886">
    <property type="term" value="C:plasma membrane"/>
    <property type="evidence" value="ECO:0007669"/>
    <property type="project" value="UniProtKB-SubCell"/>
</dbReference>
<dbReference type="Pfam" id="PF13520">
    <property type="entry name" value="AA_permease_2"/>
    <property type="match status" value="1"/>
</dbReference>
<feature type="transmembrane region" description="Helical" evidence="6">
    <location>
        <begin position="278"/>
        <end position="304"/>
    </location>
</feature>
<feature type="transmembrane region" description="Helical" evidence="6">
    <location>
        <begin position="325"/>
        <end position="343"/>
    </location>
</feature>
<evidence type="ECO:0000256" key="1">
    <source>
        <dbReference type="ARBA" id="ARBA00004651"/>
    </source>
</evidence>
<evidence type="ECO:0000256" key="6">
    <source>
        <dbReference type="SAM" id="Phobius"/>
    </source>
</evidence>
<accession>A0A147F0L6</accession>
<evidence type="ECO:0000256" key="4">
    <source>
        <dbReference type="ARBA" id="ARBA00022989"/>
    </source>
</evidence>
<feature type="transmembrane region" description="Helical" evidence="6">
    <location>
        <begin position="12"/>
        <end position="36"/>
    </location>
</feature>
<organism evidence="7 8">
    <name type="scientific">Microbacterium testaceum</name>
    <name type="common">Aureobacterium testaceum</name>
    <name type="synonym">Brevibacterium testaceum</name>
    <dbReference type="NCBI Taxonomy" id="2033"/>
    <lineage>
        <taxon>Bacteria</taxon>
        <taxon>Bacillati</taxon>
        <taxon>Actinomycetota</taxon>
        <taxon>Actinomycetes</taxon>
        <taxon>Micrococcales</taxon>
        <taxon>Microbacteriaceae</taxon>
        <taxon>Microbacterium</taxon>
    </lineage>
</organism>
<keyword evidence="5 6" id="KW-0472">Membrane</keyword>
<evidence type="ECO:0000256" key="5">
    <source>
        <dbReference type="ARBA" id="ARBA00023136"/>
    </source>
</evidence>
<keyword evidence="4 6" id="KW-1133">Transmembrane helix</keyword>
<evidence type="ECO:0000313" key="7">
    <source>
        <dbReference type="EMBL" id="KTR96443.1"/>
    </source>
</evidence>
<feature type="transmembrane region" description="Helical" evidence="6">
    <location>
        <begin position="408"/>
        <end position="426"/>
    </location>
</feature>
<dbReference type="PIRSF" id="PIRSF006060">
    <property type="entry name" value="AA_transporter"/>
    <property type="match status" value="1"/>
</dbReference>
<name>A0A147F0L6_MICTE</name>
<feature type="transmembrane region" description="Helical" evidence="6">
    <location>
        <begin position="228"/>
        <end position="251"/>
    </location>
</feature>
<evidence type="ECO:0000256" key="2">
    <source>
        <dbReference type="ARBA" id="ARBA00022475"/>
    </source>
</evidence>
<feature type="transmembrane region" description="Helical" evidence="6">
    <location>
        <begin position="151"/>
        <end position="171"/>
    </location>
</feature>
<comment type="caution">
    <text evidence="7">The sequence shown here is derived from an EMBL/GenBank/DDBJ whole genome shotgun (WGS) entry which is preliminary data.</text>
</comment>
<protein>
    <submittedName>
        <fullName evidence="7">Putrescine importer PuuP</fullName>
    </submittedName>
</protein>
<sequence length="451" mass="47989">MTSSDTSLRRVMGVPSLVIFGLAYMVPLTVFTTYGLVAVTTGGHVPTAYLVTLVAMLFTAFSYAALVKAFPRAGSAYTYARRAFGGHVGFLTGWSLMIDYLLLPLINYVLMGIYLNAQLPGIPPWVFALAGVLLITGLNIVGITVVRNANLVLVGLQLVFAAVFVVCAVLHTLQSPGVSLLQPLYDAGLTFPGLLAGAAMLALSFLGFDAISTLSEEARDPQRTVPRAIILTTIIGGLIFTVIAYVSTLVIPNVADIANPDAAANQIMEVAAGRWLELFFLIAYIAGCIAAALASQASVSRILFAMGRDGVLPGFFARLSTRYRTPIGAAIFVGVVSLAALFADLNTVASLISFGALAAFSLVNLSVIKHFLFDEGLRAGAAILRYGVLPALGFALTAWLWFSLSPLALTVGLVWIGVGVVWLAVLTRGFRRRPPEVEFDDEVERPERIPA</sequence>
<dbReference type="RefSeq" id="WP_058622472.1">
    <property type="nucleotide sequence ID" value="NZ_LDRT01000011.1"/>
</dbReference>
<feature type="transmembrane region" description="Helical" evidence="6">
    <location>
        <begin position="88"/>
        <end position="110"/>
    </location>
</feature>
<keyword evidence="3 6" id="KW-0812">Transmembrane</keyword>
<dbReference type="Proteomes" id="UP000075025">
    <property type="component" value="Unassembled WGS sequence"/>
</dbReference>
<dbReference type="AlphaFoldDB" id="A0A147F0L6"/>
<dbReference type="InterPro" id="IPR002293">
    <property type="entry name" value="AA/rel_permease1"/>
</dbReference>
<dbReference type="GO" id="GO:0022857">
    <property type="term" value="F:transmembrane transporter activity"/>
    <property type="evidence" value="ECO:0007669"/>
    <property type="project" value="InterPro"/>
</dbReference>
<gene>
    <name evidence="7" type="ORF">NS220_02195</name>
</gene>
<comment type="subcellular location">
    <subcellularLocation>
        <location evidence="1">Cell membrane</location>
        <topology evidence="1">Multi-pass membrane protein</topology>
    </subcellularLocation>
</comment>
<evidence type="ECO:0000313" key="8">
    <source>
        <dbReference type="Proteomes" id="UP000075025"/>
    </source>
</evidence>
<feature type="transmembrane region" description="Helical" evidence="6">
    <location>
        <begin position="383"/>
        <end position="402"/>
    </location>
</feature>
<feature type="transmembrane region" description="Helical" evidence="6">
    <location>
        <begin position="349"/>
        <end position="371"/>
    </location>
</feature>
<feature type="transmembrane region" description="Helical" evidence="6">
    <location>
        <begin position="122"/>
        <end position="144"/>
    </location>
</feature>
<evidence type="ECO:0000256" key="3">
    <source>
        <dbReference type="ARBA" id="ARBA00022692"/>
    </source>
</evidence>
<feature type="transmembrane region" description="Helical" evidence="6">
    <location>
        <begin position="191"/>
        <end position="208"/>
    </location>
</feature>
<reference evidence="7 8" key="1">
    <citation type="journal article" date="2016" name="Front. Microbiol.">
        <title>Genomic Resource of Rice Seed Associated Bacteria.</title>
        <authorList>
            <person name="Midha S."/>
            <person name="Bansal K."/>
            <person name="Sharma S."/>
            <person name="Kumar N."/>
            <person name="Patil P.P."/>
            <person name="Chaudhry V."/>
            <person name="Patil P.B."/>
        </authorList>
    </citation>
    <scope>NUCLEOTIDE SEQUENCE [LARGE SCALE GENOMIC DNA]</scope>
    <source>
        <strain evidence="7 8">NS220</strain>
    </source>
</reference>
<dbReference type="PANTHER" id="PTHR42770:SF8">
    <property type="entry name" value="PUTRESCINE IMPORTER PUUP"/>
    <property type="match status" value="1"/>
</dbReference>
<dbReference type="InterPro" id="IPR050367">
    <property type="entry name" value="APC_superfamily"/>
</dbReference>
<dbReference type="Gene3D" id="1.20.1740.10">
    <property type="entry name" value="Amino acid/polyamine transporter I"/>
    <property type="match status" value="1"/>
</dbReference>
<dbReference type="PATRIC" id="fig|2033.6.peg.273"/>
<dbReference type="PANTHER" id="PTHR42770">
    <property type="entry name" value="AMINO ACID TRANSPORTER-RELATED"/>
    <property type="match status" value="1"/>
</dbReference>
<proteinExistence type="predicted"/>
<dbReference type="EMBL" id="LDRT01000011">
    <property type="protein sequence ID" value="KTR96443.1"/>
    <property type="molecule type" value="Genomic_DNA"/>
</dbReference>